<dbReference type="KEGG" id="nlo:107219878"/>
<evidence type="ECO:0000256" key="18">
    <source>
        <dbReference type="SAM" id="MobiDB-lite"/>
    </source>
</evidence>
<protein>
    <recommendedName>
        <fullName evidence="16">G/T mismatch-specific thymine DNA glycosylase</fullName>
        <ecNumber evidence="15">3.2.2.29</ecNumber>
    </recommendedName>
    <alternativeName>
        <fullName evidence="17">Thymine-DNA glycosylase</fullName>
    </alternativeName>
</protein>
<dbReference type="FunFam" id="3.40.470.10:FF:000002">
    <property type="entry name" value="G/T mismatch-specific thymine DNA glycosylase"/>
    <property type="match status" value="1"/>
</dbReference>
<feature type="domain" description="Uracil-DNA glycosylase-like" evidence="19">
    <location>
        <begin position="44"/>
        <end position="191"/>
    </location>
</feature>
<dbReference type="Gene3D" id="3.40.470.10">
    <property type="entry name" value="Uracil-DNA glycosylase-like domain"/>
    <property type="match status" value="1"/>
</dbReference>
<evidence type="ECO:0000313" key="21">
    <source>
        <dbReference type="RefSeq" id="XP_015513710.1"/>
    </source>
</evidence>
<evidence type="ECO:0000256" key="8">
    <source>
        <dbReference type="ARBA" id="ARBA00023159"/>
    </source>
</evidence>
<dbReference type="InterPro" id="IPR005122">
    <property type="entry name" value="Uracil-DNA_glycosylase-like"/>
</dbReference>
<evidence type="ECO:0000256" key="4">
    <source>
        <dbReference type="ARBA" id="ARBA00022801"/>
    </source>
</evidence>
<dbReference type="PANTHER" id="PTHR12159">
    <property type="entry name" value="G/T AND G/U MISMATCH-SPECIFIC DNA GLYCOSYLASE"/>
    <property type="match status" value="1"/>
</dbReference>
<evidence type="ECO:0000256" key="14">
    <source>
        <dbReference type="ARBA" id="ARBA00064519"/>
    </source>
</evidence>
<comment type="subcellular location">
    <subcellularLocation>
        <location evidence="1">Nucleus</location>
    </subcellularLocation>
</comment>
<dbReference type="CDD" id="cd10028">
    <property type="entry name" value="UDG-F2_TDG_MUG"/>
    <property type="match status" value="1"/>
</dbReference>
<dbReference type="GO" id="GO:0003677">
    <property type="term" value="F:DNA binding"/>
    <property type="evidence" value="ECO:0007669"/>
    <property type="project" value="UniProtKB-ARBA"/>
</dbReference>
<dbReference type="GO" id="GO:0141016">
    <property type="term" value="F:G/T mismatch-specific thymine-DNA glycosylase activity"/>
    <property type="evidence" value="ECO:0007669"/>
    <property type="project" value="UniProtKB-EC"/>
</dbReference>
<keyword evidence="7" id="KW-0805">Transcription regulation</keyword>
<evidence type="ECO:0000256" key="9">
    <source>
        <dbReference type="ARBA" id="ARBA00023163"/>
    </source>
</evidence>
<accession>A0A6J0BFW4</accession>
<feature type="region of interest" description="Disordered" evidence="18">
    <location>
        <begin position="1"/>
        <end position="30"/>
    </location>
</feature>
<dbReference type="GeneID" id="107219878"/>
<evidence type="ECO:0000256" key="6">
    <source>
        <dbReference type="ARBA" id="ARBA00022853"/>
    </source>
</evidence>
<evidence type="ECO:0000259" key="19">
    <source>
        <dbReference type="Pfam" id="PF03167"/>
    </source>
</evidence>
<organism evidence="21">
    <name type="scientific">Neodiprion lecontei</name>
    <name type="common">Redheaded pine sawfly</name>
    <dbReference type="NCBI Taxonomy" id="441921"/>
    <lineage>
        <taxon>Eukaryota</taxon>
        <taxon>Metazoa</taxon>
        <taxon>Ecdysozoa</taxon>
        <taxon>Arthropoda</taxon>
        <taxon>Hexapoda</taxon>
        <taxon>Insecta</taxon>
        <taxon>Pterygota</taxon>
        <taxon>Neoptera</taxon>
        <taxon>Endopterygota</taxon>
        <taxon>Hymenoptera</taxon>
        <taxon>Tenthredinoidea</taxon>
        <taxon>Diprionidae</taxon>
        <taxon>Diprioninae</taxon>
        <taxon>Neodiprion</taxon>
    </lineage>
</organism>
<evidence type="ECO:0000256" key="12">
    <source>
        <dbReference type="ARBA" id="ARBA00052915"/>
    </source>
</evidence>
<keyword evidence="4" id="KW-0378">Hydrolase</keyword>
<dbReference type="Pfam" id="PF03167">
    <property type="entry name" value="UDG"/>
    <property type="match status" value="1"/>
</dbReference>
<dbReference type="GO" id="GO:0006285">
    <property type="term" value="P:base-excision repair, AP site formation"/>
    <property type="evidence" value="ECO:0007669"/>
    <property type="project" value="InterPro"/>
</dbReference>
<keyword evidence="20" id="KW-1185">Reference proteome</keyword>
<keyword evidence="2" id="KW-1017">Isopeptide bond</keyword>
<evidence type="ECO:0000256" key="16">
    <source>
        <dbReference type="ARBA" id="ARBA00071248"/>
    </source>
</evidence>
<evidence type="ECO:0000256" key="13">
    <source>
        <dbReference type="ARBA" id="ARBA00061261"/>
    </source>
</evidence>
<evidence type="ECO:0000256" key="7">
    <source>
        <dbReference type="ARBA" id="ARBA00023015"/>
    </source>
</evidence>
<dbReference type="Proteomes" id="UP000829291">
    <property type="component" value="Chromosome 3"/>
</dbReference>
<evidence type="ECO:0000256" key="10">
    <source>
        <dbReference type="ARBA" id="ARBA00023204"/>
    </source>
</evidence>
<dbReference type="InterPro" id="IPR036895">
    <property type="entry name" value="Uracil-DNA_glycosylase-like_sf"/>
</dbReference>
<comment type="similarity">
    <text evidence="13">Belongs to the uracil-DNA glycosylase (UDG) superfamily. TDG/mug family.</text>
</comment>
<dbReference type="OrthoDB" id="565731at2759"/>
<feature type="compositionally biased region" description="Polar residues" evidence="18">
    <location>
        <begin position="265"/>
        <end position="278"/>
    </location>
</feature>
<keyword evidence="10" id="KW-0234">DNA repair</keyword>
<evidence type="ECO:0000256" key="11">
    <source>
        <dbReference type="ARBA" id="ARBA00023242"/>
    </source>
</evidence>
<evidence type="ECO:0000256" key="3">
    <source>
        <dbReference type="ARBA" id="ARBA00022763"/>
    </source>
</evidence>
<reference evidence="21" key="1">
    <citation type="submission" date="2025-08" db="UniProtKB">
        <authorList>
            <consortium name="RefSeq"/>
        </authorList>
    </citation>
    <scope>IDENTIFICATION</scope>
    <source>
        <tissue evidence="21">Thorax and Abdomen</tissue>
    </source>
</reference>
<keyword evidence="5" id="KW-0832">Ubl conjugation</keyword>
<comment type="catalytic activity">
    <reaction evidence="12">
        <text>Hydrolyzes mismatched double-stranded DNA and polynucleotides, releasing free thymine.</text>
        <dbReference type="EC" id="3.2.2.29"/>
    </reaction>
</comment>
<dbReference type="AlphaFoldDB" id="A0A6J0BFW4"/>
<proteinExistence type="inferred from homology"/>
<dbReference type="SUPFAM" id="SSF52141">
    <property type="entry name" value="Uracil-DNA glycosylase-like"/>
    <property type="match status" value="1"/>
</dbReference>
<dbReference type="InParanoid" id="A0A6J0BFW4"/>
<feature type="region of interest" description="Disordered" evidence="18">
    <location>
        <begin position="265"/>
        <end position="286"/>
    </location>
</feature>
<sequence length="431" mass="48886">MSSSLRLNNLRKKPPSAVPQKPKKKLDRFDGLSEEDLQSCKLPDILKENLDMVFVGINPSLTAAYRGRYYAGPGNHFYKLLHASGLTPQLLSHEEDSKLLEYGIGLTNIVERPSRSSSDLKKSEIKVGAKKVEEKLILFKPKIAIFNGKGIYEVFSNKTGKSDFSFGLQPVGIGNTAIWVVPSSSARCAHFPRMVDKLHFYSALRKYLLHVNGKISDIDIREFSFEGKCKIFDPTTSKMWRRKEVSAFMHGGRVANKETLLNTSEASVSDMNSTNSTVKKMRVGRDSNETTECENLCVDDDKKSTKTSNIHDKPTDLDRRDISFQGEELHRDDGDENESNFVSLSTPANIMEEKQEVDFVDLIKQRLSQRENSQHENSTVEVMEERSEIFHSIEQKTRVKKLRYSMLKKNRSNTLLSGEKSWVNDSHHSGT</sequence>
<keyword evidence="3" id="KW-0227">DNA damage</keyword>
<evidence type="ECO:0000256" key="15">
    <source>
        <dbReference type="ARBA" id="ARBA00066769"/>
    </source>
</evidence>
<evidence type="ECO:0000256" key="5">
    <source>
        <dbReference type="ARBA" id="ARBA00022843"/>
    </source>
</evidence>
<name>A0A6J0BFW4_NEOLC</name>
<evidence type="ECO:0000256" key="17">
    <source>
        <dbReference type="ARBA" id="ARBA00083221"/>
    </source>
</evidence>
<keyword evidence="9" id="KW-0804">Transcription</keyword>
<dbReference type="GO" id="GO:0005654">
    <property type="term" value="C:nucleoplasm"/>
    <property type="evidence" value="ECO:0007669"/>
    <property type="project" value="UniProtKB-ARBA"/>
</dbReference>
<keyword evidence="6" id="KW-0156">Chromatin regulator</keyword>
<evidence type="ECO:0000256" key="1">
    <source>
        <dbReference type="ARBA" id="ARBA00004123"/>
    </source>
</evidence>
<dbReference type="GO" id="GO:0040029">
    <property type="term" value="P:epigenetic regulation of gene expression"/>
    <property type="evidence" value="ECO:0007669"/>
    <property type="project" value="UniProtKB-ARBA"/>
</dbReference>
<gene>
    <name evidence="21" type="primary">LOC107219878</name>
</gene>
<comment type="subunit">
    <text evidence="14">Homodimer. Interacts with AICDA and GADD45A.</text>
</comment>
<dbReference type="GO" id="GO:0032183">
    <property type="term" value="F:SUMO binding"/>
    <property type="evidence" value="ECO:0007669"/>
    <property type="project" value="UniProtKB-ARBA"/>
</dbReference>
<dbReference type="EC" id="3.2.2.29" evidence="15"/>
<evidence type="ECO:0000256" key="2">
    <source>
        <dbReference type="ARBA" id="ARBA00022499"/>
    </source>
</evidence>
<dbReference type="GO" id="GO:0004844">
    <property type="term" value="F:uracil DNA N-glycosylase activity"/>
    <property type="evidence" value="ECO:0007669"/>
    <property type="project" value="TreeGrafter"/>
</dbReference>
<evidence type="ECO:0000313" key="20">
    <source>
        <dbReference type="Proteomes" id="UP000829291"/>
    </source>
</evidence>
<dbReference type="RefSeq" id="XP_015513710.1">
    <property type="nucleotide sequence ID" value="XM_015658224.2"/>
</dbReference>
<keyword evidence="8" id="KW-0010">Activator</keyword>
<dbReference type="PANTHER" id="PTHR12159:SF9">
    <property type="entry name" value="G_T MISMATCH-SPECIFIC THYMINE DNA GLYCOSYLASE"/>
    <property type="match status" value="1"/>
</dbReference>
<keyword evidence="11" id="KW-0539">Nucleus</keyword>
<dbReference type="InterPro" id="IPR015637">
    <property type="entry name" value="MUG/TDG"/>
</dbReference>